<name>A0A8D5K150_9PROT</name>
<proteinExistence type="predicted"/>
<reference evidence="3" key="1">
    <citation type="journal article" date="2021" name="Arch. Microbiol.">
        <title>Methyloradius palustris gen. nov., sp. nov., a methanol-oxidizing bacterium isolated from snow.</title>
        <authorList>
            <person name="Miyadera T."/>
            <person name="Kojima H."/>
            <person name="Fukui M."/>
        </authorList>
    </citation>
    <scope>NUCLEOTIDE SEQUENCE</scope>
    <source>
        <strain evidence="3">Zm11</strain>
    </source>
</reference>
<dbReference type="EMBL" id="AP024110">
    <property type="protein sequence ID" value="BCM25393.1"/>
    <property type="molecule type" value="Genomic_DNA"/>
</dbReference>
<keyword evidence="1" id="KW-0812">Transmembrane</keyword>
<organism evidence="3 4">
    <name type="scientific">Methyloradius palustris</name>
    <dbReference type="NCBI Taxonomy" id="2778876"/>
    <lineage>
        <taxon>Bacteria</taxon>
        <taxon>Pseudomonadati</taxon>
        <taxon>Pseudomonadota</taxon>
        <taxon>Betaproteobacteria</taxon>
        <taxon>Nitrosomonadales</taxon>
        <taxon>Methylophilaceae</taxon>
        <taxon>Methyloradius</taxon>
    </lineage>
</organism>
<feature type="transmembrane region" description="Helical" evidence="1">
    <location>
        <begin position="191"/>
        <end position="211"/>
    </location>
</feature>
<keyword evidence="1" id="KW-1133">Transmembrane helix</keyword>
<evidence type="ECO:0000313" key="4">
    <source>
        <dbReference type="Proteomes" id="UP000826722"/>
    </source>
</evidence>
<feature type="signal peptide" evidence="2">
    <location>
        <begin position="1"/>
        <end position="29"/>
    </location>
</feature>
<accession>A0A8D5K150</accession>
<evidence type="ECO:0000256" key="2">
    <source>
        <dbReference type="SAM" id="SignalP"/>
    </source>
</evidence>
<evidence type="ECO:0000313" key="3">
    <source>
        <dbReference type="EMBL" id="BCM25393.1"/>
    </source>
</evidence>
<dbReference type="AlphaFoldDB" id="A0A8D5K150"/>
<keyword evidence="4" id="KW-1185">Reference proteome</keyword>
<protein>
    <recommendedName>
        <fullName evidence="5">MxaA protein</fullName>
    </recommendedName>
</protein>
<dbReference type="KEGG" id="mpau:ZMTM_16520"/>
<sequence length="329" mass="37081">MKLANLLSTIAICSGLLTSLLSGTSASYAADVDAPAPNQNPTVYVTAIDPVRDVGYHVGDILNRTITLRVEKPYRILQTSLPLQGTEKKYRGQNQGLEVRSAVLTAEETKHDTIYKLELSYQVFTNSVVVKPSQLPPEYVKFGGNGHMFTVRIPNFPFRISPLTIYGSVKVEKDMSQFRGPLLLDSTWNHYALIACLVILSVVVIGLFYILGNRSWLPRMGGPFARAYRDLRKIKGNKDNTSTQENISKMIERLHVAFNQSTGNSVFTADEVITTKPQFTPIKDEITKFFALSRHVFFDSDARHGIEQDLQLWLRQFCRRCRDCERGLS</sequence>
<evidence type="ECO:0000256" key="1">
    <source>
        <dbReference type="SAM" id="Phobius"/>
    </source>
</evidence>
<evidence type="ECO:0008006" key="5">
    <source>
        <dbReference type="Google" id="ProtNLM"/>
    </source>
</evidence>
<dbReference type="Proteomes" id="UP000826722">
    <property type="component" value="Chromosome"/>
</dbReference>
<keyword evidence="2" id="KW-0732">Signal</keyword>
<dbReference type="RefSeq" id="WP_221763484.1">
    <property type="nucleotide sequence ID" value="NZ_AP024110.1"/>
</dbReference>
<feature type="chain" id="PRO_5034156557" description="MxaA protein" evidence="2">
    <location>
        <begin position="30"/>
        <end position="329"/>
    </location>
</feature>
<gene>
    <name evidence="3" type="ORF">ZMTM_16520</name>
</gene>
<keyword evidence="1" id="KW-0472">Membrane</keyword>